<dbReference type="InterPro" id="IPR013785">
    <property type="entry name" value="Aldolase_TIM"/>
</dbReference>
<dbReference type="PANTHER" id="PTHR43728:SF1">
    <property type="entry name" value="FE-S OXIDOREDUCTASE"/>
    <property type="match status" value="1"/>
</dbReference>
<protein>
    <submittedName>
        <fullName evidence="7">Radical SAM protein</fullName>
    </submittedName>
</protein>
<dbReference type="CDD" id="cd01335">
    <property type="entry name" value="Radical_SAM"/>
    <property type="match status" value="1"/>
</dbReference>
<organism evidence="7 8">
    <name type="scientific">Chloroflexus islandicus</name>
    <dbReference type="NCBI Taxonomy" id="1707952"/>
    <lineage>
        <taxon>Bacteria</taxon>
        <taxon>Bacillati</taxon>
        <taxon>Chloroflexota</taxon>
        <taxon>Chloroflexia</taxon>
        <taxon>Chloroflexales</taxon>
        <taxon>Chloroflexineae</taxon>
        <taxon>Chloroflexaceae</taxon>
        <taxon>Chloroflexus</taxon>
    </lineage>
</organism>
<dbReference type="SFLD" id="SFLDS00029">
    <property type="entry name" value="Radical_SAM"/>
    <property type="match status" value="1"/>
</dbReference>
<dbReference type="PANTHER" id="PTHR43728">
    <property type="entry name" value="SLR0304 PROTEIN"/>
    <property type="match status" value="1"/>
</dbReference>
<evidence type="ECO:0000256" key="3">
    <source>
        <dbReference type="ARBA" id="ARBA00023004"/>
    </source>
</evidence>
<dbReference type="RefSeq" id="WP_066786634.1">
    <property type="nucleotide sequence ID" value="NZ_LWQS01000049.1"/>
</dbReference>
<gene>
    <name evidence="7" type="ORF">A6A03_01705</name>
</gene>
<dbReference type="GO" id="GO:0046872">
    <property type="term" value="F:metal ion binding"/>
    <property type="evidence" value="ECO:0007669"/>
    <property type="project" value="UniProtKB-KW"/>
</dbReference>
<keyword evidence="4" id="KW-0411">Iron-sulfur</keyword>
<dbReference type="Pfam" id="PF12345">
    <property type="entry name" value="DUF3641"/>
    <property type="match status" value="1"/>
</dbReference>
<keyword evidence="1" id="KW-0949">S-adenosyl-L-methionine</keyword>
<comment type="caution">
    <text evidence="7">The sequence shown here is derived from an EMBL/GenBank/DDBJ whole genome shotgun (WGS) entry which is preliminary data.</text>
</comment>
<keyword evidence="8" id="KW-1185">Reference proteome</keyword>
<evidence type="ECO:0000313" key="8">
    <source>
        <dbReference type="Proteomes" id="UP000078287"/>
    </source>
</evidence>
<dbReference type="InterPro" id="IPR007197">
    <property type="entry name" value="rSAM"/>
</dbReference>
<evidence type="ECO:0000256" key="4">
    <source>
        <dbReference type="ARBA" id="ARBA00023014"/>
    </source>
</evidence>
<evidence type="ECO:0000259" key="6">
    <source>
        <dbReference type="Pfam" id="PF12345"/>
    </source>
</evidence>
<feature type="domain" description="Arsenosugar biosynthesis radical SAM protein ArsS-like C-terminal" evidence="6">
    <location>
        <begin position="214"/>
        <end position="340"/>
    </location>
</feature>
<dbReference type="Proteomes" id="UP000078287">
    <property type="component" value="Unassembled WGS sequence"/>
</dbReference>
<evidence type="ECO:0000259" key="5">
    <source>
        <dbReference type="Pfam" id="PF04055"/>
    </source>
</evidence>
<evidence type="ECO:0000256" key="2">
    <source>
        <dbReference type="ARBA" id="ARBA00022723"/>
    </source>
</evidence>
<dbReference type="Pfam" id="PF04055">
    <property type="entry name" value="Radical_SAM"/>
    <property type="match status" value="1"/>
</dbReference>
<dbReference type="OrthoDB" id="9810775at2"/>
<dbReference type="SUPFAM" id="SSF102114">
    <property type="entry name" value="Radical SAM enzymes"/>
    <property type="match status" value="1"/>
</dbReference>
<dbReference type="InterPro" id="IPR024521">
    <property type="entry name" value="ArsS-like_C"/>
</dbReference>
<dbReference type="Gene3D" id="3.20.20.70">
    <property type="entry name" value="Aldolase class I"/>
    <property type="match status" value="1"/>
</dbReference>
<evidence type="ECO:0000313" key="7">
    <source>
        <dbReference type="EMBL" id="OAN45997.1"/>
    </source>
</evidence>
<keyword evidence="2" id="KW-0479">Metal-binding</keyword>
<reference evidence="7 8" key="1">
    <citation type="submission" date="2016-04" db="EMBL/GenBank/DDBJ databases">
        <title>Chloroflexus islandicus sp. nov., a thermophilic filamentous anoxygenic phototrophic bacterium from geyser Strokkur (Iceland).</title>
        <authorList>
            <person name="Gaisin V.A."/>
            <person name="Kalashnikov A.M."/>
            <person name="Sukhacheva M.V."/>
            <person name="Grouzdev D.S."/>
            <person name="Ivanov T.M."/>
            <person name="Kuznetsov B."/>
            <person name="Gorlenko V.M."/>
        </authorList>
    </citation>
    <scope>NUCLEOTIDE SEQUENCE [LARGE SCALE GENOMIC DNA]</scope>
    <source>
        <strain evidence="8">isl-2</strain>
    </source>
</reference>
<dbReference type="EMBL" id="LWQS01000049">
    <property type="protein sequence ID" value="OAN45997.1"/>
    <property type="molecule type" value="Genomic_DNA"/>
</dbReference>
<dbReference type="GO" id="GO:0051536">
    <property type="term" value="F:iron-sulfur cluster binding"/>
    <property type="evidence" value="ECO:0007669"/>
    <property type="project" value="UniProtKB-KW"/>
</dbReference>
<dbReference type="InterPro" id="IPR026351">
    <property type="entry name" value="rSAM_ArsS-like"/>
</dbReference>
<evidence type="ECO:0000256" key="1">
    <source>
        <dbReference type="ARBA" id="ARBA00022691"/>
    </source>
</evidence>
<name>A0A178MCX3_9CHLR</name>
<dbReference type="NCBIfam" id="TIGR04167">
    <property type="entry name" value="rSAM_SeCys"/>
    <property type="match status" value="1"/>
</dbReference>
<dbReference type="AlphaFoldDB" id="A0A178MCX3"/>
<proteinExistence type="predicted"/>
<dbReference type="InterPro" id="IPR058240">
    <property type="entry name" value="rSAM_sf"/>
</dbReference>
<feature type="domain" description="Radical SAM core" evidence="5">
    <location>
        <begin position="58"/>
        <end position="195"/>
    </location>
</feature>
<dbReference type="GO" id="GO:0003824">
    <property type="term" value="F:catalytic activity"/>
    <property type="evidence" value="ECO:0007669"/>
    <property type="project" value="InterPro"/>
</dbReference>
<keyword evidence="3" id="KW-0408">Iron</keyword>
<dbReference type="STRING" id="1707952.A6A03_01705"/>
<accession>A0A178MCX3</accession>
<sequence>MAAIRLIPTLRRQGHPLADPLAQQQILANVPAPPFADTLAAYGLGPLRAGSRIEVLQINVGRRCNQTCRHCHVDAGPDRTEVMPPEIVAACLDLLARWQIPVLDITGGAPEMHPAFAEMVRRARALGCHVIDRCNLTIAQLPNYRYLPRFFAEQQVEIIASLPAPDPAGTDGQRGAGVFDQSLATLRELNALGYGHPGSGLLLNLIANPTGPHLPEPQATLEARWRTVLAEQYGIVFNQLYTLTNMPISRYLAYLHESGQLDDYIQLLVQSFNPATVAGLMCRTTLSVGWDGRLYDCDFNQMLDLALPQTIVDVTLNDLIDRDIRTAAHCYACTAAAGST</sequence>